<comment type="similarity">
    <text evidence="1">Belongs to the glycosyltransferase 28 family.</text>
</comment>
<evidence type="ECO:0000259" key="4">
    <source>
        <dbReference type="Pfam" id="PF06722"/>
    </source>
</evidence>
<keyword evidence="7" id="KW-1185">Reference proteome</keyword>
<gene>
    <name evidence="6" type="ORF">ACFQZP_35485</name>
</gene>
<sequence>MRVLIVALVPSHLLSMVPVAWALRAAGHEVLVAGGAPVVERAAAAGLSGAVVSEPPGKRVRRSAAPSGLPGAGPDWTLLRERWRQRVDGVLDEHLDVARQWRPHLVLVDPIEFSGLIVAAALRVPAVVHRWGPDRISSQSIPRAVEALAEVAAGRGIDDGPALPSMVLDPCPPTLQCPEASASQPVRFVPFNGAGSPPRWAPRPPTGRRLCVSFGGETAMLSQPAVWDALVRELAAVRDLESVVTAVPRDAGALPASVRAPGPVPLDLFLGGCDALLHHGGAGTALTGLALGVPQLILAQPNPSWAAVGERVAARGAGVVLDLDSALREDAESGLRATLEALLSTPGHRSAAESLADEIRRLPAPSAVVPLLAELAAAPVGR</sequence>
<reference evidence="7" key="1">
    <citation type="journal article" date="2019" name="Int. J. Syst. Evol. Microbiol.">
        <title>The Global Catalogue of Microorganisms (GCM) 10K type strain sequencing project: providing services to taxonomists for standard genome sequencing and annotation.</title>
        <authorList>
            <consortium name="The Broad Institute Genomics Platform"/>
            <consortium name="The Broad Institute Genome Sequencing Center for Infectious Disease"/>
            <person name="Wu L."/>
            <person name="Ma J."/>
        </authorList>
    </citation>
    <scope>NUCLEOTIDE SEQUENCE [LARGE SCALE GENOMIC DNA]</scope>
    <source>
        <strain evidence="7">CGMCC 4.7198</strain>
    </source>
</reference>
<evidence type="ECO:0000256" key="1">
    <source>
        <dbReference type="ARBA" id="ARBA00006962"/>
    </source>
</evidence>
<evidence type="ECO:0000313" key="6">
    <source>
        <dbReference type="EMBL" id="MFD0286894.1"/>
    </source>
</evidence>
<protein>
    <submittedName>
        <fullName evidence="6">Nucleotide disphospho-sugar-binding domain-containing protein</fullName>
    </submittedName>
</protein>
<dbReference type="InterPro" id="IPR048284">
    <property type="entry name" value="EryCIII-like_N"/>
</dbReference>
<dbReference type="Pfam" id="PF06722">
    <property type="entry name" value="EryCIII-like_C"/>
    <property type="match status" value="1"/>
</dbReference>
<dbReference type="EMBL" id="JBHTEC010000001">
    <property type="protein sequence ID" value="MFD0286894.1"/>
    <property type="molecule type" value="Genomic_DNA"/>
</dbReference>
<dbReference type="RefSeq" id="WP_381251582.1">
    <property type="nucleotide sequence ID" value="NZ_JBHTBI010000007.1"/>
</dbReference>
<dbReference type="PANTHER" id="PTHR48050:SF13">
    <property type="entry name" value="STEROL 3-BETA-GLUCOSYLTRANSFERASE UGT80A2"/>
    <property type="match status" value="1"/>
</dbReference>
<evidence type="ECO:0000256" key="3">
    <source>
        <dbReference type="ARBA" id="ARBA00022679"/>
    </source>
</evidence>
<evidence type="ECO:0000259" key="5">
    <source>
        <dbReference type="Pfam" id="PF21036"/>
    </source>
</evidence>
<dbReference type="InterPro" id="IPR010610">
    <property type="entry name" value="EryCIII-like_C"/>
</dbReference>
<keyword evidence="2" id="KW-0328">Glycosyltransferase</keyword>
<feature type="domain" description="Erythromycin biosynthesis protein CIII-like C-terminal" evidence="4">
    <location>
        <begin position="239"/>
        <end position="375"/>
    </location>
</feature>
<dbReference type="InterPro" id="IPR050426">
    <property type="entry name" value="Glycosyltransferase_28"/>
</dbReference>
<dbReference type="SUPFAM" id="SSF53756">
    <property type="entry name" value="UDP-Glycosyltransferase/glycogen phosphorylase"/>
    <property type="match status" value="1"/>
</dbReference>
<dbReference type="CDD" id="cd03784">
    <property type="entry name" value="GT1_Gtf-like"/>
    <property type="match status" value="1"/>
</dbReference>
<dbReference type="Pfam" id="PF21036">
    <property type="entry name" value="EryCIII-like_N"/>
    <property type="match status" value="1"/>
</dbReference>
<feature type="domain" description="Erythromycin biosynthesis protein CIII-like N-terminal" evidence="5">
    <location>
        <begin position="88"/>
        <end position="215"/>
    </location>
</feature>
<keyword evidence="3" id="KW-0808">Transferase</keyword>
<proteinExistence type="inferred from homology"/>
<dbReference type="InterPro" id="IPR002213">
    <property type="entry name" value="UDP_glucos_trans"/>
</dbReference>
<organism evidence="6 7">
    <name type="scientific">Streptomyces lutosisoli</name>
    <dbReference type="NCBI Taxonomy" id="2665721"/>
    <lineage>
        <taxon>Bacteria</taxon>
        <taxon>Bacillati</taxon>
        <taxon>Actinomycetota</taxon>
        <taxon>Actinomycetes</taxon>
        <taxon>Kitasatosporales</taxon>
        <taxon>Streptomycetaceae</taxon>
        <taxon>Streptomyces</taxon>
    </lineage>
</organism>
<dbReference type="Proteomes" id="UP001596957">
    <property type="component" value="Unassembled WGS sequence"/>
</dbReference>
<name>A0ABW2VS69_9ACTN</name>
<accession>A0ABW2VS69</accession>
<evidence type="ECO:0000256" key="2">
    <source>
        <dbReference type="ARBA" id="ARBA00022676"/>
    </source>
</evidence>
<comment type="caution">
    <text evidence="6">The sequence shown here is derived from an EMBL/GenBank/DDBJ whole genome shotgun (WGS) entry which is preliminary data.</text>
</comment>
<dbReference type="PANTHER" id="PTHR48050">
    <property type="entry name" value="STEROL 3-BETA-GLUCOSYLTRANSFERASE"/>
    <property type="match status" value="1"/>
</dbReference>
<evidence type="ECO:0000313" key="7">
    <source>
        <dbReference type="Proteomes" id="UP001596957"/>
    </source>
</evidence>
<dbReference type="Gene3D" id="3.40.50.2000">
    <property type="entry name" value="Glycogen Phosphorylase B"/>
    <property type="match status" value="2"/>
</dbReference>